<feature type="transmembrane region" description="Helical" evidence="16">
    <location>
        <begin position="250"/>
        <end position="268"/>
    </location>
</feature>
<dbReference type="PROSITE" id="PS50255">
    <property type="entry name" value="CYTOCHROME_B5_2"/>
    <property type="match status" value="1"/>
</dbReference>
<dbReference type="OrthoDB" id="2204368at2759"/>
<dbReference type="OMA" id="LEYMATR"/>
<sequence>MRKFNGFEEVEDIIQNQNRNLVVYKNNVYDLTEFKLQHPGGEDIIEDYTGYDIEEAFTSKKIHQHSQNAHNILQGLKIGFIDYGSENQMINNNKINNNNLDKNNQQQQQQKNQVGNIFEVNLDEGENLPQMRKNVLDYKDFKIYLNIPIAQQVLDLTSLEYKTMLQYPCKDEQVPYSFTGIQVTDRRFLVSAFMIGINKPILRYAHFVLFGRHMLFPNKPLITGYSPLFIGVVFMILNFILSFIMPDTGVVKIIILGCQIVLLVQEYIHFKFHTDRFKSEYLSIKQSEHIGHHEKLYQCNYGILTDIWDKIFKTSFENQ</sequence>
<evidence type="ECO:0000256" key="15">
    <source>
        <dbReference type="SAM" id="MobiDB-lite"/>
    </source>
</evidence>
<name>A0A0V0QLL1_PSEPJ</name>
<comment type="caution">
    <text evidence="18">The sequence shown here is derived from an EMBL/GenBank/DDBJ whole genome shotgun (WGS) entry which is preliminary data.</text>
</comment>
<dbReference type="GO" id="GO:0006633">
    <property type="term" value="P:fatty acid biosynthetic process"/>
    <property type="evidence" value="ECO:0007669"/>
    <property type="project" value="UniProtKB-KW"/>
</dbReference>
<evidence type="ECO:0000256" key="3">
    <source>
        <dbReference type="ARBA" id="ARBA00005747"/>
    </source>
</evidence>
<keyword evidence="7" id="KW-0256">Endoplasmic reticulum</keyword>
<evidence type="ECO:0000259" key="17">
    <source>
        <dbReference type="PROSITE" id="PS50255"/>
    </source>
</evidence>
<dbReference type="GO" id="GO:0005789">
    <property type="term" value="C:endoplasmic reticulum membrane"/>
    <property type="evidence" value="ECO:0007669"/>
    <property type="project" value="UniProtKB-SubCell"/>
</dbReference>
<keyword evidence="14" id="KW-0275">Fatty acid biosynthesis</keyword>
<dbReference type="InParanoid" id="A0A0V0QLL1"/>
<dbReference type="PANTHER" id="PTHR12863">
    <property type="entry name" value="FATTY ACID HYDROXYLASE"/>
    <property type="match status" value="1"/>
</dbReference>
<keyword evidence="5 16" id="KW-0812">Transmembrane</keyword>
<evidence type="ECO:0000256" key="2">
    <source>
        <dbReference type="ARBA" id="ARBA00004477"/>
    </source>
</evidence>
<keyword evidence="13 16" id="KW-0472">Membrane</keyword>
<evidence type="ECO:0000256" key="10">
    <source>
        <dbReference type="ARBA" id="ARBA00022989"/>
    </source>
</evidence>
<evidence type="ECO:0000256" key="13">
    <source>
        <dbReference type="ARBA" id="ARBA00023136"/>
    </source>
</evidence>
<dbReference type="PANTHER" id="PTHR12863:SF1">
    <property type="entry name" value="FATTY ACID 2-HYDROXYLASE"/>
    <property type="match status" value="1"/>
</dbReference>
<dbReference type="InterPro" id="IPR006694">
    <property type="entry name" value="Fatty_acid_hydroxylase"/>
</dbReference>
<evidence type="ECO:0000256" key="7">
    <source>
        <dbReference type="ARBA" id="ARBA00022824"/>
    </source>
</evidence>
<comment type="similarity">
    <text evidence="3">Belongs to the sterol desaturase family. SCS7 subfamily.</text>
</comment>
<keyword evidence="9" id="KW-0862">Zinc</keyword>
<evidence type="ECO:0000256" key="4">
    <source>
        <dbReference type="ARBA" id="ARBA00022516"/>
    </source>
</evidence>
<organism evidence="18 19">
    <name type="scientific">Pseudocohnilembus persalinus</name>
    <name type="common">Ciliate</name>
    <dbReference type="NCBI Taxonomy" id="266149"/>
    <lineage>
        <taxon>Eukaryota</taxon>
        <taxon>Sar</taxon>
        <taxon>Alveolata</taxon>
        <taxon>Ciliophora</taxon>
        <taxon>Intramacronucleata</taxon>
        <taxon>Oligohymenophorea</taxon>
        <taxon>Scuticociliatia</taxon>
        <taxon>Philasterida</taxon>
        <taxon>Pseudocohnilembidae</taxon>
        <taxon>Pseudocohnilembus</taxon>
    </lineage>
</organism>
<comment type="subcellular location">
    <subcellularLocation>
        <location evidence="2">Endoplasmic reticulum membrane</location>
        <topology evidence="2">Multi-pass membrane protein</topology>
    </subcellularLocation>
</comment>
<keyword evidence="19" id="KW-1185">Reference proteome</keyword>
<dbReference type="GO" id="GO:0005506">
    <property type="term" value="F:iron ion binding"/>
    <property type="evidence" value="ECO:0007669"/>
    <property type="project" value="InterPro"/>
</dbReference>
<keyword evidence="6" id="KW-0479">Metal-binding</keyword>
<dbReference type="InterPro" id="IPR036400">
    <property type="entry name" value="Cyt_B5-like_heme/steroid_sf"/>
</dbReference>
<evidence type="ECO:0000256" key="16">
    <source>
        <dbReference type="SAM" id="Phobius"/>
    </source>
</evidence>
<dbReference type="AlphaFoldDB" id="A0A0V0QLL1"/>
<keyword evidence="8" id="KW-0276">Fatty acid metabolism</keyword>
<dbReference type="SMART" id="SM01117">
    <property type="entry name" value="Cyt-b5"/>
    <property type="match status" value="1"/>
</dbReference>
<dbReference type="EMBL" id="LDAU01000144">
    <property type="protein sequence ID" value="KRX03147.1"/>
    <property type="molecule type" value="Genomic_DNA"/>
</dbReference>
<keyword evidence="4" id="KW-0444">Lipid biosynthesis</keyword>
<reference evidence="18 19" key="1">
    <citation type="journal article" date="2015" name="Sci. Rep.">
        <title>Genome of the facultative scuticociliatosis pathogen Pseudocohnilembus persalinus provides insight into its virulence through horizontal gene transfer.</title>
        <authorList>
            <person name="Xiong J."/>
            <person name="Wang G."/>
            <person name="Cheng J."/>
            <person name="Tian M."/>
            <person name="Pan X."/>
            <person name="Warren A."/>
            <person name="Jiang C."/>
            <person name="Yuan D."/>
            <person name="Miao W."/>
        </authorList>
    </citation>
    <scope>NUCLEOTIDE SEQUENCE [LARGE SCALE GENOMIC DNA]</scope>
    <source>
        <strain evidence="18">36N120E</strain>
    </source>
</reference>
<dbReference type="SUPFAM" id="SSF55856">
    <property type="entry name" value="Cytochrome b5-like heme/steroid binding domain"/>
    <property type="match status" value="1"/>
</dbReference>
<accession>A0A0V0QLL1</accession>
<protein>
    <submittedName>
        <fullName evidence="18">Cytochrome b5-like heme/steroid binding domain</fullName>
    </submittedName>
</protein>
<evidence type="ECO:0000256" key="14">
    <source>
        <dbReference type="ARBA" id="ARBA00023160"/>
    </source>
</evidence>
<dbReference type="InterPro" id="IPR001199">
    <property type="entry name" value="Cyt_B5-like_heme/steroid-bd"/>
</dbReference>
<evidence type="ECO:0000256" key="11">
    <source>
        <dbReference type="ARBA" id="ARBA00023002"/>
    </source>
</evidence>
<proteinExistence type="inferred from homology"/>
<gene>
    <name evidence="18" type="ORF">PPERSA_10228</name>
</gene>
<dbReference type="Pfam" id="PF04116">
    <property type="entry name" value="FA_hydroxylase"/>
    <property type="match status" value="1"/>
</dbReference>
<evidence type="ECO:0000256" key="9">
    <source>
        <dbReference type="ARBA" id="ARBA00022833"/>
    </source>
</evidence>
<feature type="transmembrane region" description="Helical" evidence="16">
    <location>
        <begin position="222"/>
        <end position="244"/>
    </location>
</feature>
<dbReference type="Proteomes" id="UP000054937">
    <property type="component" value="Unassembled WGS sequence"/>
</dbReference>
<dbReference type="GO" id="GO:0080132">
    <property type="term" value="F:fatty acid 2-hydroxylase activity"/>
    <property type="evidence" value="ECO:0007669"/>
    <property type="project" value="InterPro"/>
</dbReference>
<dbReference type="Pfam" id="PF00173">
    <property type="entry name" value="Cyt-b5"/>
    <property type="match status" value="1"/>
</dbReference>
<keyword evidence="11" id="KW-0560">Oxidoreductase</keyword>
<evidence type="ECO:0000256" key="8">
    <source>
        <dbReference type="ARBA" id="ARBA00022832"/>
    </source>
</evidence>
<dbReference type="InterPro" id="IPR014430">
    <property type="entry name" value="Scs7"/>
</dbReference>
<evidence type="ECO:0000313" key="18">
    <source>
        <dbReference type="EMBL" id="KRX03147.1"/>
    </source>
</evidence>
<evidence type="ECO:0000256" key="1">
    <source>
        <dbReference type="ARBA" id="ARBA00001947"/>
    </source>
</evidence>
<evidence type="ECO:0000256" key="12">
    <source>
        <dbReference type="ARBA" id="ARBA00023098"/>
    </source>
</evidence>
<comment type="cofactor">
    <cofactor evidence="1">
        <name>Zn(2+)</name>
        <dbReference type="ChEBI" id="CHEBI:29105"/>
    </cofactor>
</comment>
<dbReference type="Gene3D" id="3.10.120.10">
    <property type="entry name" value="Cytochrome b5-like heme/steroid binding domain"/>
    <property type="match status" value="1"/>
</dbReference>
<evidence type="ECO:0000256" key="5">
    <source>
        <dbReference type="ARBA" id="ARBA00022692"/>
    </source>
</evidence>
<keyword evidence="12" id="KW-0443">Lipid metabolism</keyword>
<keyword evidence="10 16" id="KW-1133">Transmembrane helix</keyword>
<feature type="region of interest" description="Disordered" evidence="15">
    <location>
        <begin position="92"/>
        <end position="111"/>
    </location>
</feature>
<evidence type="ECO:0000256" key="6">
    <source>
        <dbReference type="ARBA" id="ARBA00022723"/>
    </source>
</evidence>
<feature type="domain" description="Cytochrome b5 heme-binding" evidence="17">
    <location>
        <begin position="2"/>
        <end position="82"/>
    </location>
</feature>
<evidence type="ECO:0000313" key="19">
    <source>
        <dbReference type="Proteomes" id="UP000054937"/>
    </source>
</evidence>